<feature type="compositionally biased region" description="Polar residues" evidence="1">
    <location>
        <begin position="54"/>
        <end position="65"/>
    </location>
</feature>
<organism evidence="2 3">
    <name type="scientific">Euphydryas editha</name>
    <name type="common">Edith's checkerspot</name>
    <dbReference type="NCBI Taxonomy" id="104508"/>
    <lineage>
        <taxon>Eukaryota</taxon>
        <taxon>Metazoa</taxon>
        <taxon>Ecdysozoa</taxon>
        <taxon>Arthropoda</taxon>
        <taxon>Hexapoda</taxon>
        <taxon>Insecta</taxon>
        <taxon>Pterygota</taxon>
        <taxon>Neoptera</taxon>
        <taxon>Endopterygota</taxon>
        <taxon>Lepidoptera</taxon>
        <taxon>Glossata</taxon>
        <taxon>Ditrysia</taxon>
        <taxon>Papilionoidea</taxon>
        <taxon>Nymphalidae</taxon>
        <taxon>Nymphalinae</taxon>
        <taxon>Euphydryas</taxon>
    </lineage>
</organism>
<protein>
    <submittedName>
        <fullName evidence="2">Uncharacterized protein</fullName>
    </submittedName>
</protein>
<dbReference type="AlphaFoldDB" id="A0AAU9USN4"/>
<accession>A0AAU9USN4</accession>
<feature type="region of interest" description="Disordered" evidence="1">
    <location>
        <begin position="1"/>
        <end position="95"/>
    </location>
</feature>
<proteinExistence type="predicted"/>
<evidence type="ECO:0000313" key="3">
    <source>
        <dbReference type="Proteomes" id="UP001153954"/>
    </source>
</evidence>
<sequence>MLTTTPRDETGTLLEIDPNIHFESTLKEQTTGCSSQPKTSKEKTDYTPDGENVENGTMPNVSPRASPSVRIVSPSGNTTQRNAPRATRRNNPRPSQFDIAIRYFAESDERWRLLIDRVATEHFRLRELELQQQAQWQALFERGMNVLEKGDKK</sequence>
<feature type="compositionally biased region" description="Basic and acidic residues" evidence="1">
    <location>
        <begin position="1"/>
        <end position="10"/>
    </location>
</feature>
<evidence type="ECO:0000313" key="2">
    <source>
        <dbReference type="EMBL" id="CAH2101087.1"/>
    </source>
</evidence>
<keyword evidence="3" id="KW-1185">Reference proteome</keyword>
<gene>
    <name evidence="2" type="ORF">EEDITHA_LOCUS15879</name>
</gene>
<name>A0AAU9USN4_EUPED</name>
<comment type="caution">
    <text evidence="2">The sequence shown here is derived from an EMBL/GenBank/DDBJ whole genome shotgun (WGS) entry which is preliminary data.</text>
</comment>
<dbReference type="EMBL" id="CAKOGL010000023">
    <property type="protein sequence ID" value="CAH2101087.1"/>
    <property type="molecule type" value="Genomic_DNA"/>
</dbReference>
<evidence type="ECO:0000256" key="1">
    <source>
        <dbReference type="SAM" id="MobiDB-lite"/>
    </source>
</evidence>
<feature type="compositionally biased region" description="Polar residues" evidence="1">
    <location>
        <begin position="27"/>
        <end position="38"/>
    </location>
</feature>
<reference evidence="2" key="1">
    <citation type="submission" date="2022-03" db="EMBL/GenBank/DDBJ databases">
        <authorList>
            <person name="Tunstrom K."/>
        </authorList>
    </citation>
    <scope>NUCLEOTIDE SEQUENCE</scope>
</reference>
<dbReference type="Proteomes" id="UP001153954">
    <property type="component" value="Unassembled WGS sequence"/>
</dbReference>